<evidence type="ECO:0000256" key="1">
    <source>
        <dbReference type="ARBA" id="ARBA00004613"/>
    </source>
</evidence>
<dbReference type="Pfam" id="PF08666">
    <property type="entry name" value="SAF"/>
    <property type="match status" value="1"/>
</dbReference>
<dbReference type="SMART" id="SM00858">
    <property type="entry name" value="SAF"/>
    <property type="match status" value="1"/>
</dbReference>
<comment type="function">
    <text evidence="5">Contributes to protect fish blood from freezing at subzero sea water temperatures. Lowers the blood freezing point. Binds to nascent ice crystals and prevents further growth.</text>
</comment>
<feature type="domain" description="AFP-like" evidence="7">
    <location>
        <begin position="25"/>
        <end position="84"/>
    </location>
</feature>
<evidence type="ECO:0000256" key="5">
    <source>
        <dbReference type="ARBA" id="ARBA00024935"/>
    </source>
</evidence>
<reference evidence="8" key="1">
    <citation type="journal article" date="2012" name="FEBS J.">
        <title>Antifreeze protein gene amplification facilitated niche exploitation and speciation in wolffish.</title>
        <authorList>
            <person name="Desjardins M."/>
            <person name="Graham L.A."/>
            <person name="Davies P.L."/>
            <person name="Fletcher G.L."/>
        </authorList>
    </citation>
    <scope>NUCLEOTIDE SEQUENCE</scope>
</reference>
<keyword evidence="4 6" id="KW-0047">Antifreeze protein</keyword>
<dbReference type="PROSITE" id="PS50844">
    <property type="entry name" value="AFP_LIKE"/>
    <property type="match status" value="1"/>
</dbReference>
<comment type="function">
    <text evidence="6">Lowers the blood freezing point. Contributes to protect fish blood from freezing at subzero sea water temperatures. Binds to nascent ice crystals and prevents further growth.</text>
</comment>
<feature type="signal peptide" evidence="6">
    <location>
        <begin position="1"/>
        <end position="22"/>
    </location>
</feature>
<keyword evidence="6" id="KW-0732">Signal</keyword>
<accession>I2BF45</accession>
<dbReference type="InterPro" id="IPR036732">
    <property type="entry name" value="AFP_Neu5c_C_sf"/>
</dbReference>
<dbReference type="SUPFAM" id="SSF51269">
    <property type="entry name" value="AFP III-like domain"/>
    <property type="match status" value="1"/>
</dbReference>
<name>I2BF45_ANALU</name>
<dbReference type="InterPro" id="IPR006013">
    <property type="entry name" value="Antifreeze_III"/>
</dbReference>
<dbReference type="InterPro" id="IPR013974">
    <property type="entry name" value="SAF"/>
</dbReference>
<dbReference type="AlphaFoldDB" id="I2BF45"/>
<evidence type="ECO:0000256" key="2">
    <source>
        <dbReference type="ARBA" id="ARBA00007445"/>
    </source>
</evidence>
<sequence length="88" mass="9429">MKSAILTGLLFVLLCVDHMSSASQSVVATQLIPINTALTPIMMKGQVVSPAGIPFAEMSQIVGKQVNRPVAKDETLMPNMVKTYRAAK</sequence>
<dbReference type="GO" id="GO:0005576">
    <property type="term" value="C:extracellular region"/>
    <property type="evidence" value="ECO:0007669"/>
    <property type="project" value="UniProtKB-SubCell"/>
</dbReference>
<comment type="similarity">
    <text evidence="2 6">Belongs to the type-III AFP family.</text>
</comment>
<organism evidence="8">
    <name type="scientific">Anarhichas lupus</name>
    <name type="common">Atlantic wolffish</name>
    <dbReference type="NCBI Taxonomy" id="8204"/>
    <lineage>
        <taxon>Eukaryota</taxon>
        <taxon>Metazoa</taxon>
        <taxon>Chordata</taxon>
        <taxon>Craniata</taxon>
        <taxon>Vertebrata</taxon>
        <taxon>Euteleostomi</taxon>
        <taxon>Actinopterygii</taxon>
        <taxon>Neopterygii</taxon>
        <taxon>Teleostei</taxon>
        <taxon>Neoteleostei</taxon>
        <taxon>Acanthomorphata</taxon>
        <taxon>Eupercaria</taxon>
        <taxon>Perciformes</taxon>
        <taxon>Cottioidei</taxon>
        <taxon>Zoarcales</taxon>
        <taxon>Anarhichadidae</taxon>
        <taxon>Anarhichas</taxon>
    </lineage>
</organism>
<evidence type="ECO:0000256" key="3">
    <source>
        <dbReference type="ARBA" id="ARBA00022525"/>
    </source>
</evidence>
<dbReference type="InterPro" id="IPR006190">
    <property type="entry name" value="SAF_AFP_Neu5Ac"/>
</dbReference>
<dbReference type="Gene3D" id="3.90.1210.10">
    <property type="entry name" value="Antifreeze-like/N-acetylneuraminic acid synthase C-terminal domain"/>
    <property type="match status" value="1"/>
</dbReference>
<evidence type="ECO:0000256" key="6">
    <source>
        <dbReference type="RuleBase" id="RU362061"/>
    </source>
</evidence>
<evidence type="ECO:0000256" key="4">
    <source>
        <dbReference type="ARBA" id="ARBA00023076"/>
    </source>
</evidence>
<proteinExistence type="inferred from homology"/>
<evidence type="ECO:0000313" key="8">
    <source>
        <dbReference type="EMBL" id="AFJ52148.1"/>
    </source>
</evidence>
<keyword evidence="3 6" id="KW-0964">Secreted</keyword>
<feature type="chain" id="PRO_5005135778" description="Ice-structuring protein" evidence="6">
    <location>
        <begin position="23"/>
        <end position="88"/>
    </location>
</feature>
<dbReference type="CDD" id="cd11617">
    <property type="entry name" value="Antifreeze_III"/>
    <property type="match status" value="1"/>
</dbReference>
<comment type="subcellular location">
    <subcellularLocation>
        <location evidence="1 6">Secreted</location>
    </subcellularLocation>
</comment>
<protein>
    <recommendedName>
        <fullName evidence="6">Ice-structuring protein</fullName>
    </recommendedName>
    <alternativeName>
        <fullName evidence="6">Antifreeze protein</fullName>
    </alternativeName>
</protein>
<evidence type="ECO:0000259" key="7">
    <source>
        <dbReference type="PROSITE" id="PS50844"/>
    </source>
</evidence>
<dbReference type="PRINTS" id="PR00357">
    <property type="entry name" value="ANTIFREEZIII"/>
</dbReference>
<dbReference type="SMR" id="I2BF45"/>
<dbReference type="EMBL" id="JQ040515">
    <property type="protein sequence ID" value="AFJ52148.1"/>
    <property type="molecule type" value="Genomic_DNA"/>
</dbReference>
<gene>
    <name evidence="8" type="primary">AFP III</name>
</gene>